<feature type="region of interest" description="Disordered" evidence="1">
    <location>
        <begin position="38"/>
        <end position="87"/>
    </location>
</feature>
<evidence type="ECO:0000313" key="2">
    <source>
        <dbReference type="EMBL" id="EUA76484.1"/>
    </source>
</evidence>
<accession>X8E7A6</accession>
<dbReference type="AlphaFoldDB" id="X8E7A6"/>
<organism evidence="2">
    <name type="scientific">Mycobacterium xenopi 4042</name>
    <dbReference type="NCBI Taxonomy" id="1299334"/>
    <lineage>
        <taxon>Bacteria</taxon>
        <taxon>Bacillati</taxon>
        <taxon>Actinomycetota</taxon>
        <taxon>Actinomycetes</taxon>
        <taxon>Mycobacteriales</taxon>
        <taxon>Mycobacteriaceae</taxon>
        <taxon>Mycobacterium</taxon>
    </lineage>
</organism>
<protein>
    <submittedName>
        <fullName evidence="2">[Protein-PII] uridylyltransferase domain protein</fullName>
        <ecNumber evidence="2">2.7.7.59</ecNumber>
    </submittedName>
</protein>
<evidence type="ECO:0000256" key="1">
    <source>
        <dbReference type="SAM" id="MobiDB-lite"/>
    </source>
</evidence>
<reference evidence="2" key="1">
    <citation type="submission" date="2014-01" db="EMBL/GenBank/DDBJ databases">
        <authorList>
            <person name="Brown-Elliot B."/>
            <person name="Wallace R."/>
            <person name="Lenaerts A."/>
            <person name="Ordway D."/>
            <person name="DeGroote M.A."/>
            <person name="Parker T."/>
            <person name="Sizemore C."/>
            <person name="Tallon L.J."/>
            <person name="Sadzewicz L.K."/>
            <person name="Sengamalay N."/>
            <person name="Fraser C.M."/>
            <person name="Hine E."/>
            <person name="Shefchek K.A."/>
            <person name="Das S.P."/>
            <person name="Tettelin H."/>
        </authorList>
    </citation>
    <scope>NUCLEOTIDE SEQUENCE [LARGE SCALE GENOMIC DNA]</scope>
    <source>
        <strain evidence="2">4042</strain>
    </source>
</reference>
<gene>
    <name evidence="2" type="ORF">I553_7274</name>
</gene>
<sequence length="97" mass="10287">MPIAAATLSRLADAAPDLPTPWPPDVLDDLLVLLSAGRPRSRRSSRSTASGCGPGCCPNGLQSATYRPRRDPHLDRGSSSGRNCRAGKCFHYPRGTA</sequence>
<proteinExistence type="predicted"/>
<dbReference type="EMBL" id="JAOB01000006">
    <property type="protein sequence ID" value="EUA76484.1"/>
    <property type="molecule type" value="Genomic_DNA"/>
</dbReference>
<name>X8E7A6_MYCXE</name>
<dbReference type="EC" id="2.7.7.59" evidence="2"/>
<comment type="caution">
    <text evidence="2">The sequence shown here is derived from an EMBL/GenBank/DDBJ whole genome shotgun (WGS) entry which is preliminary data.</text>
</comment>
<dbReference type="GO" id="GO:0008773">
    <property type="term" value="F:[protein-PII] uridylyltransferase activity"/>
    <property type="evidence" value="ECO:0007669"/>
    <property type="project" value="UniProtKB-EC"/>
</dbReference>
<keyword evidence="2" id="KW-0548">Nucleotidyltransferase</keyword>
<keyword evidence="2" id="KW-0808">Transferase</keyword>